<gene>
    <name evidence="1" type="ORF">MARPO_0170s0028</name>
</gene>
<evidence type="ECO:0000313" key="1">
    <source>
        <dbReference type="EMBL" id="PTQ28224.1"/>
    </source>
</evidence>
<accession>A0A2R6W2Z0</accession>
<proteinExistence type="predicted"/>
<dbReference type="Gramene" id="Mp6g16490.1">
    <property type="protein sequence ID" value="Mp6g16490.1.cds1"/>
    <property type="gene ID" value="Mp6g16490"/>
</dbReference>
<sequence>MGACLLSDIDRNCWTRPTQSPSLPESCCTQLAATHFITSTLLHRWNIGEQRVVGRQQELLSLGSMGWDFLQCPLTRKMAECHHSCTVHEGNAPSTPSPSLRCVPELRALDGQMKPAAFSCPSLSRHGSDET</sequence>
<dbReference type="AlphaFoldDB" id="A0A2R6W2Z0"/>
<keyword evidence="2" id="KW-1185">Reference proteome</keyword>
<reference evidence="2" key="1">
    <citation type="journal article" date="2017" name="Cell">
        <title>Insights into land plant evolution garnered from the Marchantia polymorpha genome.</title>
        <authorList>
            <person name="Bowman J.L."/>
            <person name="Kohchi T."/>
            <person name="Yamato K.T."/>
            <person name="Jenkins J."/>
            <person name="Shu S."/>
            <person name="Ishizaki K."/>
            <person name="Yamaoka S."/>
            <person name="Nishihama R."/>
            <person name="Nakamura Y."/>
            <person name="Berger F."/>
            <person name="Adam C."/>
            <person name="Aki S.S."/>
            <person name="Althoff F."/>
            <person name="Araki T."/>
            <person name="Arteaga-Vazquez M.A."/>
            <person name="Balasubrmanian S."/>
            <person name="Barry K."/>
            <person name="Bauer D."/>
            <person name="Boehm C.R."/>
            <person name="Briginshaw L."/>
            <person name="Caballero-Perez J."/>
            <person name="Catarino B."/>
            <person name="Chen F."/>
            <person name="Chiyoda S."/>
            <person name="Chovatia M."/>
            <person name="Davies K.M."/>
            <person name="Delmans M."/>
            <person name="Demura T."/>
            <person name="Dierschke T."/>
            <person name="Dolan L."/>
            <person name="Dorantes-Acosta A.E."/>
            <person name="Eklund D.M."/>
            <person name="Florent S.N."/>
            <person name="Flores-Sandoval E."/>
            <person name="Fujiyama A."/>
            <person name="Fukuzawa H."/>
            <person name="Galik B."/>
            <person name="Grimanelli D."/>
            <person name="Grimwood J."/>
            <person name="Grossniklaus U."/>
            <person name="Hamada T."/>
            <person name="Haseloff J."/>
            <person name="Hetherington A.J."/>
            <person name="Higo A."/>
            <person name="Hirakawa Y."/>
            <person name="Hundley H.N."/>
            <person name="Ikeda Y."/>
            <person name="Inoue K."/>
            <person name="Inoue S.I."/>
            <person name="Ishida S."/>
            <person name="Jia Q."/>
            <person name="Kakita M."/>
            <person name="Kanazawa T."/>
            <person name="Kawai Y."/>
            <person name="Kawashima T."/>
            <person name="Kennedy M."/>
            <person name="Kinose K."/>
            <person name="Kinoshita T."/>
            <person name="Kohara Y."/>
            <person name="Koide E."/>
            <person name="Komatsu K."/>
            <person name="Kopischke S."/>
            <person name="Kubo M."/>
            <person name="Kyozuka J."/>
            <person name="Lagercrantz U."/>
            <person name="Lin S.S."/>
            <person name="Lindquist E."/>
            <person name="Lipzen A.M."/>
            <person name="Lu C.W."/>
            <person name="De Luna E."/>
            <person name="Martienssen R.A."/>
            <person name="Minamino N."/>
            <person name="Mizutani M."/>
            <person name="Mizutani M."/>
            <person name="Mochizuki N."/>
            <person name="Monte I."/>
            <person name="Mosher R."/>
            <person name="Nagasaki H."/>
            <person name="Nakagami H."/>
            <person name="Naramoto S."/>
            <person name="Nishitani K."/>
            <person name="Ohtani M."/>
            <person name="Okamoto T."/>
            <person name="Okumura M."/>
            <person name="Phillips J."/>
            <person name="Pollak B."/>
            <person name="Reinders A."/>
            <person name="Rovekamp M."/>
            <person name="Sano R."/>
            <person name="Sawa S."/>
            <person name="Schmid M.W."/>
            <person name="Shirakawa M."/>
            <person name="Solano R."/>
            <person name="Spunde A."/>
            <person name="Suetsugu N."/>
            <person name="Sugano S."/>
            <person name="Sugiyama A."/>
            <person name="Sun R."/>
            <person name="Suzuki Y."/>
            <person name="Takenaka M."/>
            <person name="Takezawa D."/>
            <person name="Tomogane H."/>
            <person name="Tsuzuki M."/>
            <person name="Ueda T."/>
            <person name="Umeda M."/>
            <person name="Ward J.M."/>
            <person name="Watanabe Y."/>
            <person name="Yazaki K."/>
            <person name="Yokoyama R."/>
            <person name="Yoshitake Y."/>
            <person name="Yotsui I."/>
            <person name="Zachgo S."/>
            <person name="Schmutz J."/>
        </authorList>
    </citation>
    <scope>NUCLEOTIDE SEQUENCE [LARGE SCALE GENOMIC DNA]</scope>
    <source>
        <strain evidence="2">Tak-1</strain>
    </source>
</reference>
<organism evidence="1 2">
    <name type="scientific">Marchantia polymorpha</name>
    <name type="common">Common liverwort</name>
    <name type="synonym">Marchantia aquatica</name>
    <dbReference type="NCBI Taxonomy" id="3197"/>
    <lineage>
        <taxon>Eukaryota</taxon>
        <taxon>Viridiplantae</taxon>
        <taxon>Streptophyta</taxon>
        <taxon>Embryophyta</taxon>
        <taxon>Marchantiophyta</taxon>
        <taxon>Marchantiopsida</taxon>
        <taxon>Marchantiidae</taxon>
        <taxon>Marchantiales</taxon>
        <taxon>Marchantiaceae</taxon>
        <taxon>Marchantia</taxon>
    </lineage>
</organism>
<dbReference type="EMBL" id="KZ772840">
    <property type="protein sequence ID" value="PTQ28224.1"/>
    <property type="molecule type" value="Genomic_DNA"/>
</dbReference>
<dbReference type="Proteomes" id="UP000244005">
    <property type="component" value="Unassembled WGS sequence"/>
</dbReference>
<protein>
    <submittedName>
        <fullName evidence="1">Uncharacterized protein</fullName>
    </submittedName>
</protein>
<evidence type="ECO:0000313" key="2">
    <source>
        <dbReference type="Proteomes" id="UP000244005"/>
    </source>
</evidence>
<name>A0A2R6W2Z0_MARPO</name>